<feature type="signal peptide" evidence="1">
    <location>
        <begin position="1"/>
        <end position="18"/>
    </location>
</feature>
<dbReference type="RefSeq" id="WP_123738227.1">
    <property type="nucleotide sequence ID" value="NZ_CALFQU010000036.1"/>
</dbReference>
<evidence type="ECO:0000313" key="2">
    <source>
        <dbReference type="EMBL" id="ROR95989.1"/>
    </source>
</evidence>
<organism evidence="2 3">
    <name type="scientific">Salana multivorans</name>
    <dbReference type="NCBI Taxonomy" id="120377"/>
    <lineage>
        <taxon>Bacteria</taxon>
        <taxon>Bacillati</taxon>
        <taxon>Actinomycetota</taxon>
        <taxon>Actinomycetes</taxon>
        <taxon>Micrococcales</taxon>
        <taxon>Beutenbergiaceae</taxon>
        <taxon>Salana</taxon>
    </lineage>
</organism>
<keyword evidence="1" id="KW-0732">Signal</keyword>
<reference evidence="2 3" key="1">
    <citation type="submission" date="2018-11" db="EMBL/GenBank/DDBJ databases">
        <title>Sequencing the genomes of 1000 actinobacteria strains.</title>
        <authorList>
            <person name="Klenk H.-P."/>
        </authorList>
    </citation>
    <scope>NUCLEOTIDE SEQUENCE [LARGE SCALE GENOMIC DNA]</scope>
    <source>
        <strain evidence="2 3">DSM 13521</strain>
    </source>
</reference>
<sequence length="96" mass="10247">MLVSIVVACVSTAGMIVAAVIAATASRRSQAAVLALEVRKTDHARITALETRVDSLEARRRDDAVLIRQLGDFIDALEAHIWAGKPPPPPPRPDGI</sequence>
<name>A0A3N2D880_9MICO</name>
<evidence type="ECO:0000256" key="1">
    <source>
        <dbReference type="SAM" id="SignalP"/>
    </source>
</evidence>
<dbReference type="AlphaFoldDB" id="A0A3N2D880"/>
<proteinExistence type="predicted"/>
<comment type="caution">
    <text evidence="2">The sequence shown here is derived from an EMBL/GenBank/DDBJ whole genome shotgun (WGS) entry which is preliminary data.</text>
</comment>
<evidence type="ECO:0000313" key="3">
    <source>
        <dbReference type="Proteomes" id="UP000275356"/>
    </source>
</evidence>
<dbReference type="Proteomes" id="UP000275356">
    <property type="component" value="Unassembled WGS sequence"/>
</dbReference>
<dbReference type="EMBL" id="RKHQ01000001">
    <property type="protein sequence ID" value="ROR95989.1"/>
    <property type="molecule type" value="Genomic_DNA"/>
</dbReference>
<gene>
    <name evidence="2" type="ORF">EDD28_0559</name>
</gene>
<accession>A0A3N2D880</accession>
<protein>
    <submittedName>
        <fullName evidence="2">Uncharacterized protein</fullName>
    </submittedName>
</protein>
<dbReference type="OrthoDB" id="10012836at2"/>
<keyword evidence="3" id="KW-1185">Reference proteome</keyword>
<feature type="chain" id="PRO_5039180942" evidence="1">
    <location>
        <begin position="19"/>
        <end position="96"/>
    </location>
</feature>